<comment type="caution">
    <text evidence="1">The sequence shown here is derived from an EMBL/GenBank/DDBJ whole genome shotgun (WGS) entry which is preliminary data.</text>
</comment>
<dbReference type="RefSeq" id="WP_263746977.1">
    <property type="nucleotide sequence ID" value="NZ_JAOWRF010000253.1"/>
</dbReference>
<name>A0ABT3B1X8_9CYAN</name>
<sequence length="73" mass="8128">MPTNKAIKALREAVRSSPKGSTCRHLPSLILTSPGDRQGLKSITAKSLPLSLEQLHMKDVLLIFICFPHLHFH</sequence>
<dbReference type="Proteomes" id="UP001526143">
    <property type="component" value="Unassembled WGS sequence"/>
</dbReference>
<accession>A0ABT3B1X8</accession>
<dbReference type="EMBL" id="JAOWRF010000253">
    <property type="protein sequence ID" value="MCV3215358.1"/>
    <property type="molecule type" value="Genomic_DNA"/>
</dbReference>
<organism evidence="1 2">
    <name type="scientific">Plectonema radiosum NIES-515</name>
    <dbReference type="NCBI Taxonomy" id="2986073"/>
    <lineage>
        <taxon>Bacteria</taxon>
        <taxon>Bacillati</taxon>
        <taxon>Cyanobacteriota</taxon>
        <taxon>Cyanophyceae</taxon>
        <taxon>Oscillatoriophycideae</taxon>
        <taxon>Oscillatoriales</taxon>
        <taxon>Microcoleaceae</taxon>
        <taxon>Plectonema</taxon>
    </lineage>
</organism>
<protein>
    <submittedName>
        <fullName evidence="1">Uncharacterized protein</fullName>
    </submittedName>
</protein>
<reference evidence="1 2" key="1">
    <citation type="submission" date="2022-10" db="EMBL/GenBank/DDBJ databases">
        <title>Identification of biosynthetic pathway for the production of the potent trypsin inhibitor radiosumin.</title>
        <authorList>
            <person name="Fewer D.P."/>
            <person name="Delbaje E."/>
            <person name="Ouyang X."/>
            <person name="Agostino P.D."/>
            <person name="Wahlsten M."/>
            <person name="Jokela J."/>
            <person name="Permi P."/>
            <person name="Haapaniemi E."/>
            <person name="Koistinen H."/>
        </authorList>
    </citation>
    <scope>NUCLEOTIDE SEQUENCE [LARGE SCALE GENOMIC DNA]</scope>
    <source>
        <strain evidence="1 2">NIES-515</strain>
    </source>
</reference>
<keyword evidence="2" id="KW-1185">Reference proteome</keyword>
<evidence type="ECO:0000313" key="1">
    <source>
        <dbReference type="EMBL" id="MCV3215358.1"/>
    </source>
</evidence>
<evidence type="ECO:0000313" key="2">
    <source>
        <dbReference type="Proteomes" id="UP001526143"/>
    </source>
</evidence>
<proteinExistence type="predicted"/>
<gene>
    <name evidence="1" type="ORF">OGM63_17875</name>
</gene>